<dbReference type="InterPro" id="IPR014263">
    <property type="entry name" value="Methanolan_biosynth_EpsI"/>
</dbReference>
<dbReference type="NCBIfam" id="TIGR02914">
    <property type="entry name" value="EpsI_fam"/>
    <property type="match status" value="1"/>
</dbReference>
<feature type="transmembrane region" description="Helical" evidence="8">
    <location>
        <begin position="302"/>
        <end position="323"/>
    </location>
</feature>
<dbReference type="NCBIfam" id="TIGR02602">
    <property type="entry name" value="8TM_EpsH"/>
    <property type="match status" value="1"/>
</dbReference>
<feature type="transmembrane region" description="Helical" evidence="8">
    <location>
        <begin position="137"/>
        <end position="155"/>
    </location>
</feature>
<evidence type="ECO:0000259" key="9">
    <source>
        <dbReference type="Pfam" id="PF11984"/>
    </source>
</evidence>
<dbReference type="AlphaFoldDB" id="A0A1I1DL78"/>
<reference evidence="11" key="1">
    <citation type="submission" date="2016-10" db="EMBL/GenBank/DDBJ databases">
        <authorList>
            <person name="Varghese N."/>
            <person name="Submissions S."/>
        </authorList>
    </citation>
    <scope>NUCLEOTIDE SEQUENCE [LARGE SCALE GENOMIC DNA]</scope>
    <source>
        <strain evidence="11">CGMCC 1.12041</strain>
    </source>
</reference>
<feature type="transmembrane region" description="Helical" evidence="8">
    <location>
        <begin position="111"/>
        <end position="130"/>
    </location>
</feature>
<dbReference type="InterPro" id="IPR019127">
    <property type="entry name" value="Exosortase"/>
</dbReference>
<evidence type="ECO:0000256" key="1">
    <source>
        <dbReference type="ARBA" id="ARBA00004651"/>
    </source>
</evidence>
<keyword evidence="4 8" id="KW-0812">Transmembrane</keyword>
<evidence type="ECO:0000313" key="11">
    <source>
        <dbReference type="Proteomes" id="UP000198639"/>
    </source>
</evidence>
<sequence>MQLIPPPGLAIPSDAHSATRRIHIVIVLALLAPLAFYFGTAASIVSLWNSSETFAHGYVVAPISLWLAWRKRDVLRTLPLEPWWPALVLTALAGLGWLVATLGEVQVVRQYALVVMFPLAVLAVCGRSFAGALTFPLLFLLFAVPFGEVFVAPLIELTADFTVAALQLTGIPVLRNGTTFEIPSGHWSVVEACSGLRYLISSITLGCLYAYLSYQKWWRRALFIGLSIVVPIVANWLRAYMIVMIGHLSSMRLATGVDHIIYGWVFFGLVMFLMFWIGRLWQEDEATPLAAATPAAAPRHAPLAAFARASIAFIAVVALWPALAALNGRLTALPQPSKLAPVSLAWQDARTFTSWRPDYYEPDARLDKTVSAGGAPVALSILYYRNDNTGKPLISSVNRLAGEHNDYHEVGTERREERFGGRAITLLETRMAGPDGELLAWHWLRIGAHETTNAYVGKAMQARERLMLRAGDGAALIMTTPLASGRDDARAALRAFLDANHAAIDTALAVSKGH</sequence>
<dbReference type="EMBL" id="FOLD01000001">
    <property type="protein sequence ID" value="SFB75112.1"/>
    <property type="molecule type" value="Genomic_DNA"/>
</dbReference>
<evidence type="ECO:0000256" key="5">
    <source>
        <dbReference type="ARBA" id="ARBA00022801"/>
    </source>
</evidence>
<dbReference type="NCBIfam" id="TIGR03109">
    <property type="entry name" value="exosort_XrtA"/>
    <property type="match status" value="1"/>
</dbReference>
<proteinExistence type="predicted"/>
<dbReference type="InterPro" id="IPR013426">
    <property type="entry name" value="EpsH-like"/>
</dbReference>
<keyword evidence="11" id="KW-1185">Reference proteome</keyword>
<evidence type="ECO:0000256" key="6">
    <source>
        <dbReference type="ARBA" id="ARBA00022989"/>
    </source>
</evidence>
<feature type="domain" description="Methanolan biosynthesis EpsI" evidence="9">
    <location>
        <begin position="313"/>
        <end position="505"/>
    </location>
</feature>
<feature type="transmembrane region" description="Helical" evidence="8">
    <location>
        <begin position="196"/>
        <end position="214"/>
    </location>
</feature>
<keyword evidence="3" id="KW-0645">Protease</keyword>
<keyword evidence="6 8" id="KW-1133">Transmembrane helix</keyword>
<accession>A0A1I1DL78</accession>
<name>A0A1I1DL78_9BURK</name>
<dbReference type="GO" id="GO:0005886">
    <property type="term" value="C:plasma membrane"/>
    <property type="evidence" value="ECO:0007669"/>
    <property type="project" value="UniProtKB-SubCell"/>
</dbReference>
<comment type="subcellular location">
    <subcellularLocation>
        <location evidence="1">Cell membrane</location>
        <topology evidence="1">Multi-pass membrane protein</topology>
    </subcellularLocation>
</comment>
<dbReference type="Proteomes" id="UP000198639">
    <property type="component" value="Unassembled WGS sequence"/>
</dbReference>
<evidence type="ECO:0000256" key="8">
    <source>
        <dbReference type="SAM" id="Phobius"/>
    </source>
</evidence>
<gene>
    <name evidence="10" type="ORF">SAMN05216204_101245</name>
</gene>
<protein>
    <submittedName>
        <fullName evidence="10">Exosortase A</fullName>
    </submittedName>
</protein>
<evidence type="ECO:0000313" key="10">
    <source>
        <dbReference type="EMBL" id="SFB75112.1"/>
    </source>
</evidence>
<feature type="transmembrane region" description="Helical" evidence="8">
    <location>
        <begin position="261"/>
        <end position="281"/>
    </location>
</feature>
<feature type="transmembrane region" description="Helical" evidence="8">
    <location>
        <begin position="54"/>
        <end position="70"/>
    </location>
</feature>
<keyword evidence="5" id="KW-0378">Hydrolase</keyword>
<evidence type="ECO:0000256" key="4">
    <source>
        <dbReference type="ARBA" id="ARBA00022692"/>
    </source>
</evidence>
<evidence type="ECO:0000256" key="7">
    <source>
        <dbReference type="ARBA" id="ARBA00023136"/>
    </source>
</evidence>
<feature type="transmembrane region" description="Helical" evidence="8">
    <location>
        <begin position="24"/>
        <end position="48"/>
    </location>
</feature>
<dbReference type="GO" id="GO:0008233">
    <property type="term" value="F:peptidase activity"/>
    <property type="evidence" value="ECO:0007669"/>
    <property type="project" value="UniProtKB-KW"/>
</dbReference>
<dbReference type="GO" id="GO:0006508">
    <property type="term" value="P:proteolysis"/>
    <property type="evidence" value="ECO:0007669"/>
    <property type="project" value="UniProtKB-KW"/>
</dbReference>
<dbReference type="NCBIfam" id="TIGR04178">
    <property type="entry name" value="exo_archaeo"/>
    <property type="match status" value="1"/>
</dbReference>
<dbReference type="Pfam" id="PF11984">
    <property type="entry name" value="DUF3485"/>
    <property type="match status" value="1"/>
</dbReference>
<dbReference type="Pfam" id="PF09721">
    <property type="entry name" value="Exosortase_EpsH"/>
    <property type="match status" value="1"/>
</dbReference>
<organism evidence="10 11">
    <name type="scientific">Massilia yuzhufengensis</name>
    <dbReference type="NCBI Taxonomy" id="1164594"/>
    <lineage>
        <taxon>Bacteria</taxon>
        <taxon>Pseudomonadati</taxon>
        <taxon>Pseudomonadota</taxon>
        <taxon>Betaproteobacteria</taxon>
        <taxon>Burkholderiales</taxon>
        <taxon>Oxalobacteraceae</taxon>
        <taxon>Telluria group</taxon>
        <taxon>Massilia</taxon>
    </lineage>
</organism>
<keyword evidence="2" id="KW-1003">Cell membrane</keyword>
<dbReference type="RefSeq" id="WP_229408356.1">
    <property type="nucleotide sequence ID" value="NZ_FOLD01000001.1"/>
</dbReference>
<dbReference type="InterPro" id="IPR017540">
    <property type="entry name" value="Exosortase-1"/>
</dbReference>
<dbReference type="STRING" id="1164594.SAMN05216204_101245"/>
<feature type="transmembrane region" description="Helical" evidence="8">
    <location>
        <begin position="221"/>
        <end position="241"/>
    </location>
</feature>
<evidence type="ECO:0000256" key="2">
    <source>
        <dbReference type="ARBA" id="ARBA00022475"/>
    </source>
</evidence>
<evidence type="ECO:0000256" key="3">
    <source>
        <dbReference type="ARBA" id="ARBA00022670"/>
    </source>
</evidence>
<keyword evidence="7 8" id="KW-0472">Membrane</keyword>
<dbReference type="InterPro" id="IPR026392">
    <property type="entry name" value="Exo/Archaeosortase_dom"/>
</dbReference>
<feature type="transmembrane region" description="Helical" evidence="8">
    <location>
        <begin position="82"/>
        <end position="99"/>
    </location>
</feature>